<keyword evidence="1" id="KW-0812">Transmembrane</keyword>
<evidence type="ECO:0000313" key="3">
    <source>
        <dbReference type="Proteomes" id="UP001608902"/>
    </source>
</evidence>
<protein>
    <recommendedName>
        <fullName evidence="4">Protein JTB</fullName>
    </recommendedName>
</protein>
<dbReference type="Pfam" id="PF05439">
    <property type="entry name" value="JTB"/>
    <property type="match status" value="1"/>
</dbReference>
<keyword evidence="3" id="KW-1185">Reference proteome</keyword>
<dbReference type="AlphaFoldDB" id="A0ABD6ET89"/>
<accession>A0ABD6ET89</accession>
<evidence type="ECO:0008006" key="4">
    <source>
        <dbReference type="Google" id="ProtNLM"/>
    </source>
</evidence>
<evidence type="ECO:0000313" key="2">
    <source>
        <dbReference type="EMBL" id="MFH4982347.1"/>
    </source>
</evidence>
<name>A0ABD6ET89_9BILA</name>
<dbReference type="Proteomes" id="UP001608902">
    <property type="component" value="Unassembled WGS sequence"/>
</dbReference>
<keyword evidence="1" id="KW-1133">Transmembrane helix</keyword>
<feature type="transmembrane region" description="Helical" evidence="1">
    <location>
        <begin position="12"/>
        <end position="31"/>
    </location>
</feature>
<organism evidence="2 3">
    <name type="scientific">Gnathostoma spinigerum</name>
    <dbReference type="NCBI Taxonomy" id="75299"/>
    <lineage>
        <taxon>Eukaryota</taxon>
        <taxon>Metazoa</taxon>
        <taxon>Ecdysozoa</taxon>
        <taxon>Nematoda</taxon>
        <taxon>Chromadorea</taxon>
        <taxon>Rhabditida</taxon>
        <taxon>Spirurina</taxon>
        <taxon>Gnathostomatomorpha</taxon>
        <taxon>Gnathostomatoidea</taxon>
        <taxon>Gnathostomatidae</taxon>
        <taxon>Gnathostoma</taxon>
    </lineage>
</organism>
<dbReference type="InterPro" id="IPR008657">
    <property type="entry name" value="JTB"/>
</dbReference>
<proteinExistence type="predicted"/>
<comment type="caution">
    <text evidence="2">The sequence shown here is derived from an EMBL/GenBank/DDBJ whole genome shotgun (WGS) entry which is preliminary data.</text>
</comment>
<dbReference type="EMBL" id="JBGFUD010009055">
    <property type="protein sequence ID" value="MFH4982347.1"/>
    <property type="molecule type" value="Genomic_DNA"/>
</dbReference>
<dbReference type="Gene3D" id="3.30.720.220">
    <property type="match status" value="1"/>
</dbReference>
<keyword evidence="1" id="KW-0472">Membrane</keyword>
<dbReference type="PANTHER" id="PTHR13041:SF3">
    <property type="entry name" value="PROTEIN JTB"/>
    <property type="match status" value="1"/>
</dbReference>
<evidence type="ECO:0000256" key="1">
    <source>
        <dbReference type="SAM" id="Phobius"/>
    </source>
</evidence>
<gene>
    <name evidence="2" type="ORF">AB6A40_009056</name>
</gene>
<dbReference type="PANTHER" id="PTHR13041">
    <property type="entry name" value="JTB PROTEIN-RELATED"/>
    <property type="match status" value="1"/>
</dbReference>
<sequence>MIEFCSVRRMIIVIIFVLCVSLFVFILEGYIEESRTRGEQLLKEMITWDKPVASQDKNKQELPSHAAVEVFKNEVSLNLSSSENIQCYKSEPYYVITNCARCSSFETLALKSEYCAASGYYDKLNCTKSGHTGLRPCLSKSIFANTELLRATVLTAFLSISSYLFVAWRRSILERLAFARVQQHLDG</sequence>
<reference evidence="2 3" key="1">
    <citation type="submission" date="2024-08" db="EMBL/GenBank/DDBJ databases">
        <title>Gnathostoma spinigerum genome.</title>
        <authorList>
            <person name="Gonzalez-Bertolin B."/>
            <person name="Monzon S."/>
            <person name="Zaballos A."/>
            <person name="Jimenez P."/>
            <person name="Dekumyoy P."/>
            <person name="Varona S."/>
            <person name="Cuesta I."/>
            <person name="Sumanam S."/>
            <person name="Adisakwattana P."/>
            <person name="Gasser R.B."/>
            <person name="Hernandez-Gonzalez A."/>
            <person name="Young N.D."/>
            <person name="Perteguer M.J."/>
        </authorList>
    </citation>
    <scope>NUCLEOTIDE SEQUENCE [LARGE SCALE GENOMIC DNA]</scope>
    <source>
        <strain evidence="2">AL3</strain>
        <tissue evidence="2">Liver</tissue>
    </source>
</reference>